<evidence type="ECO:0000313" key="1">
    <source>
        <dbReference type="EMBL" id="MBC3934583.1"/>
    </source>
</evidence>
<dbReference type="RefSeq" id="WP_186880191.1">
    <property type="nucleotide sequence ID" value="NZ_JACOGG010000003.1"/>
</dbReference>
<reference evidence="1" key="1">
    <citation type="submission" date="2020-08" db="EMBL/GenBank/DDBJ databases">
        <title>Novel species isolated from subtropical streams in China.</title>
        <authorList>
            <person name="Lu H."/>
        </authorList>
    </citation>
    <scope>NUCLEOTIDE SEQUENCE</scope>
    <source>
        <strain evidence="1">CY7W</strain>
    </source>
</reference>
<dbReference type="Proteomes" id="UP000612361">
    <property type="component" value="Unassembled WGS sequence"/>
</dbReference>
<comment type="caution">
    <text evidence="1">The sequence shown here is derived from an EMBL/GenBank/DDBJ whole genome shotgun (WGS) entry which is preliminary data.</text>
</comment>
<evidence type="ECO:0000313" key="2">
    <source>
        <dbReference type="Proteomes" id="UP000612361"/>
    </source>
</evidence>
<dbReference type="EMBL" id="JACOGG010000003">
    <property type="protein sequence ID" value="MBC3934583.1"/>
    <property type="molecule type" value="Genomic_DNA"/>
</dbReference>
<proteinExistence type="predicted"/>
<protein>
    <submittedName>
        <fullName evidence="1">Uncharacterized protein</fullName>
    </submittedName>
</protein>
<sequence>MSKQSRYLPLTKLEAGMVLAHDLLDKMGHVLLPAGVTLSDATIKSIAHHDVHLLSVVSDAGEQIIDVEELQRQLKRIDYLFRHASNEGAMQTLRQFIVHYREGLTS</sequence>
<dbReference type="AlphaFoldDB" id="A0A923HYM7"/>
<gene>
    <name evidence="1" type="ORF">H8K47_04360</name>
</gene>
<organism evidence="1 2">
    <name type="scientific">Undibacterium rugosum</name>
    <dbReference type="NCBI Taxonomy" id="2762291"/>
    <lineage>
        <taxon>Bacteria</taxon>
        <taxon>Pseudomonadati</taxon>
        <taxon>Pseudomonadota</taxon>
        <taxon>Betaproteobacteria</taxon>
        <taxon>Burkholderiales</taxon>
        <taxon>Oxalobacteraceae</taxon>
        <taxon>Undibacterium</taxon>
    </lineage>
</organism>
<name>A0A923HYM7_9BURK</name>
<keyword evidence="2" id="KW-1185">Reference proteome</keyword>
<accession>A0A923HYM7</accession>